<dbReference type="AlphaFoldDB" id="A0A0R2MY57"/>
<dbReference type="Gene3D" id="3.40.50.1950">
    <property type="entry name" value="Flavin prenyltransferase-like"/>
    <property type="match status" value="1"/>
</dbReference>
<comment type="catalytic activity">
    <reaction evidence="3 4">
        <text>N-[(R)-4-phosphopantothenoyl]-L-cysteine + H(+) = (R)-4'-phosphopantetheine + CO2</text>
        <dbReference type="Rhea" id="RHEA:16793"/>
        <dbReference type="ChEBI" id="CHEBI:15378"/>
        <dbReference type="ChEBI" id="CHEBI:16526"/>
        <dbReference type="ChEBI" id="CHEBI:59458"/>
        <dbReference type="ChEBI" id="CHEBI:61723"/>
        <dbReference type="EC" id="4.1.1.36"/>
    </reaction>
</comment>
<feature type="binding site" evidence="3">
    <location>
        <position position="276"/>
    </location>
    <ligand>
        <name>CTP</name>
        <dbReference type="ChEBI" id="CHEBI:37563"/>
    </ligand>
</feature>
<comment type="cofactor">
    <cofactor evidence="3">
        <name>Mg(2+)</name>
        <dbReference type="ChEBI" id="CHEBI:18420"/>
    </cofactor>
</comment>
<dbReference type="PATRIC" id="fig|1293598.4.peg.910"/>
<dbReference type="EMBL" id="JQCE01000004">
    <property type="protein sequence ID" value="KRO18584.1"/>
    <property type="molecule type" value="Genomic_DNA"/>
</dbReference>
<comment type="caution">
    <text evidence="3">Lacks conserved residue(s) required for the propagation of feature annotation.</text>
</comment>
<dbReference type="HAMAP" id="MF_02225">
    <property type="entry name" value="CoaBC"/>
    <property type="match status" value="1"/>
</dbReference>
<dbReference type="GO" id="GO:0015937">
    <property type="term" value="P:coenzyme A biosynthetic process"/>
    <property type="evidence" value="ECO:0007669"/>
    <property type="project" value="UniProtKB-UniRule"/>
</dbReference>
<feature type="region of interest" description="Phosphopantothenate--cysteine ligase" evidence="3">
    <location>
        <begin position="189"/>
        <end position="401"/>
    </location>
</feature>
<feature type="domain" description="DNA/pantothenate metabolism flavoprotein C-terminal" evidence="6">
    <location>
        <begin position="184"/>
        <end position="394"/>
    </location>
</feature>
<dbReference type="GO" id="GO:0015941">
    <property type="term" value="P:pantothenate catabolic process"/>
    <property type="evidence" value="ECO:0007669"/>
    <property type="project" value="InterPro"/>
</dbReference>
<comment type="catalytic activity">
    <reaction evidence="3 4">
        <text>(R)-4'-phosphopantothenate + L-cysteine + CTP = N-[(R)-4-phosphopantothenoyl]-L-cysteine + CMP + diphosphate + H(+)</text>
        <dbReference type="Rhea" id="RHEA:19397"/>
        <dbReference type="ChEBI" id="CHEBI:10986"/>
        <dbReference type="ChEBI" id="CHEBI:15378"/>
        <dbReference type="ChEBI" id="CHEBI:33019"/>
        <dbReference type="ChEBI" id="CHEBI:35235"/>
        <dbReference type="ChEBI" id="CHEBI:37563"/>
        <dbReference type="ChEBI" id="CHEBI:59458"/>
        <dbReference type="ChEBI" id="CHEBI:60377"/>
        <dbReference type="EC" id="6.3.2.5"/>
    </reaction>
</comment>
<protein>
    <recommendedName>
        <fullName evidence="3">Coenzyme A biosynthesis bifunctional protein CoaBC</fullName>
    </recommendedName>
    <alternativeName>
        <fullName evidence="3">DNA/pantothenate metabolism flavoprotein</fullName>
    </alternativeName>
    <alternativeName>
        <fullName evidence="3">Phosphopantothenoylcysteine synthetase/decarboxylase</fullName>
        <shortName evidence="3">PPCS-PPCDC</shortName>
    </alternativeName>
    <domain>
        <recommendedName>
            <fullName evidence="3">Phosphopantothenoylcysteine decarboxylase</fullName>
            <shortName evidence="3">PPC decarboxylase</shortName>
            <shortName evidence="3">PPC-DC</shortName>
            <ecNumber evidence="3">4.1.1.36</ecNumber>
        </recommendedName>
        <alternativeName>
            <fullName evidence="3">CoaC</fullName>
        </alternativeName>
    </domain>
    <domain>
        <recommendedName>
            <fullName evidence="3">Phosphopantothenate--cysteine ligase</fullName>
            <ecNumber evidence="3">6.3.2.5</ecNumber>
        </recommendedName>
        <alternativeName>
            <fullName evidence="3">CoaB</fullName>
        </alternativeName>
        <alternativeName>
            <fullName evidence="3">Phosphopantothenoylcysteine synthetase</fullName>
            <shortName evidence="3">PPC synthetase</shortName>
            <shortName evidence="3">PPC-S</shortName>
        </alternativeName>
    </domain>
</protein>
<dbReference type="InterPro" id="IPR035929">
    <property type="entry name" value="CoaB-like_sf"/>
</dbReference>
<evidence type="ECO:0000256" key="4">
    <source>
        <dbReference type="RuleBase" id="RU364078"/>
    </source>
</evidence>
<dbReference type="InterPro" id="IPR036551">
    <property type="entry name" value="Flavin_trans-like"/>
</dbReference>
<organism evidence="7 8">
    <name type="scientific">Lacticaseibacillus saniviri JCM 17471 = DSM 24301</name>
    <dbReference type="NCBI Taxonomy" id="1293598"/>
    <lineage>
        <taxon>Bacteria</taxon>
        <taxon>Bacillati</taxon>
        <taxon>Bacillota</taxon>
        <taxon>Bacilli</taxon>
        <taxon>Lactobacillales</taxon>
        <taxon>Lactobacillaceae</taxon>
        <taxon>Lacticaseibacillus</taxon>
    </lineage>
</organism>
<proteinExistence type="inferred from homology"/>
<dbReference type="EC" id="4.1.1.36" evidence="3"/>
<sequence length="401" mass="42780">MMENKNIALFVTGGIAAYKVPLLVRGLIKSGHTVRVAMTQAATHFVTPDTLAILTKHPVLTDGSEFTAPEHVAHVELAKWADIAVVVPATANTIAKMANGIADNVVSTTLLTFHGPLFVVPAMNDQMWANPATQHNLTTLTAFGVHILQPATGFLAEGYVGKGRMPEPDIIQRFIEATPEHPFLAGRHVLISAGGTRERLDPVRYLTNDSSGKMGTALANVALAAGAQVTLVTTAHQPVLPGIDVVAVSSAAEMADAMTAHYADADIVVMAAAVADFRPQAVADNKIKKQDSEMQLTLQLEQNPDILAQLGAAKTHQFLVGFAAETQDLLHYATQKLHKKHADMIVANQVGQATTGFNAETNAVTLLRPDQEPQPLELATKTAIAAQILMMIEQELEARGD</sequence>
<evidence type="ECO:0000256" key="3">
    <source>
        <dbReference type="HAMAP-Rule" id="MF_02225"/>
    </source>
</evidence>
<gene>
    <name evidence="3" type="primary">coaBC</name>
    <name evidence="7" type="ORF">IV56_GL000862</name>
</gene>
<keyword evidence="3 4" id="KW-0288">FMN</keyword>
<keyword evidence="3" id="KW-0511">Multifunctional enzyme</keyword>
<dbReference type="Pfam" id="PF04127">
    <property type="entry name" value="DFP"/>
    <property type="match status" value="1"/>
</dbReference>
<evidence type="ECO:0000313" key="7">
    <source>
        <dbReference type="EMBL" id="KRO18584.1"/>
    </source>
</evidence>
<comment type="caution">
    <text evidence="7">The sequence shown here is derived from an EMBL/GenBank/DDBJ whole genome shotgun (WGS) entry which is preliminary data.</text>
</comment>
<dbReference type="PANTHER" id="PTHR14359">
    <property type="entry name" value="HOMO-OLIGOMERIC FLAVIN CONTAINING CYS DECARBOXYLASE FAMILY"/>
    <property type="match status" value="1"/>
</dbReference>
<keyword evidence="8" id="KW-1185">Reference proteome</keyword>
<comment type="cofactor">
    <cofactor evidence="3">
        <name>FMN</name>
        <dbReference type="ChEBI" id="CHEBI:58210"/>
    </cofactor>
    <text evidence="3">Binds 1 FMN per subunit.</text>
</comment>
<comment type="pathway">
    <text evidence="3 4">Cofactor biosynthesis; coenzyme A biosynthesis; CoA from (R)-pantothenate: step 3/5.</text>
</comment>
<dbReference type="GO" id="GO:0004632">
    <property type="term" value="F:phosphopantothenate--cysteine ligase activity"/>
    <property type="evidence" value="ECO:0007669"/>
    <property type="project" value="UniProtKB-UniRule"/>
</dbReference>
<dbReference type="STRING" id="1293598.IV56_GL000862"/>
<comment type="function">
    <text evidence="3">Catalyzes two sequential steps in the biosynthesis of coenzyme A. In the first step cysteine is conjugated to 4'-phosphopantothenate to form 4-phosphopantothenoylcysteine. In the second step the latter compound is decarboxylated to form 4'-phosphopantotheine.</text>
</comment>
<comment type="similarity">
    <text evidence="3 4">In the N-terminal section; belongs to the HFCD (homo-oligomeric flavin containing Cys decarboxylase) superfamily.</text>
</comment>
<reference evidence="7 8" key="1">
    <citation type="journal article" date="2015" name="Genome Announc.">
        <title>Expanding the biotechnology potential of lactobacilli through comparative genomics of 213 strains and associated genera.</title>
        <authorList>
            <person name="Sun Z."/>
            <person name="Harris H.M."/>
            <person name="McCann A."/>
            <person name="Guo C."/>
            <person name="Argimon S."/>
            <person name="Zhang W."/>
            <person name="Yang X."/>
            <person name="Jeffery I.B."/>
            <person name="Cooney J.C."/>
            <person name="Kagawa T.F."/>
            <person name="Liu W."/>
            <person name="Song Y."/>
            <person name="Salvetti E."/>
            <person name="Wrobel A."/>
            <person name="Rasinkangas P."/>
            <person name="Parkhill J."/>
            <person name="Rea M.C."/>
            <person name="O'Sullivan O."/>
            <person name="Ritari J."/>
            <person name="Douillard F.P."/>
            <person name="Paul Ross R."/>
            <person name="Yang R."/>
            <person name="Briner A.E."/>
            <person name="Felis G.E."/>
            <person name="de Vos W.M."/>
            <person name="Barrangou R."/>
            <person name="Klaenhammer T.R."/>
            <person name="Caufield P.W."/>
            <person name="Cui Y."/>
            <person name="Zhang H."/>
            <person name="O'Toole P.W."/>
        </authorList>
    </citation>
    <scope>NUCLEOTIDE SEQUENCE [LARGE SCALE GENOMIC DNA]</scope>
    <source>
        <strain evidence="7 8">DSM 24301</strain>
    </source>
</reference>
<dbReference type="InterPro" id="IPR005252">
    <property type="entry name" value="CoaBC"/>
</dbReference>
<dbReference type="InterPro" id="IPR003382">
    <property type="entry name" value="Flavoprotein"/>
</dbReference>
<dbReference type="SUPFAM" id="SSF52507">
    <property type="entry name" value="Homo-oligomeric flavin-containing Cys decarboxylases, HFCD"/>
    <property type="match status" value="1"/>
</dbReference>
<feature type="domain" description="Flavoprotein" evidence="5">
    <location>
        <begin position="5"/>
        <end position="170"/>
    </location>
</feature>
<dbReference type="SUPFAM" id="SSF102645">
    <property type="entry name" value="CoaB-like"/>
    <property type="match status" value="1"/>
</dbReference>
<dbReference type="Proteomes" id="UP000050969">
    <property type="component" value="Unassembled WGS sequence"/>
</dbReference>
<feature type="binding site" evidence="3">
    <location>
        <position position="336"/>
    </location>
    <ligand>
        <name>CTP</name>
        <dbReference type="ChEBI" id="CHEBI:37563"/>
    </ligand>
</feature>
<dbReference type="NCBIfam" id="TIGR00521">
    <property type="entry name" value="coaBC_dfp"/>
    <property type="match status" value="1"/>
</dbReference>
<dbReference type="EC" id="6.3.2.5" evidence="3"/>
<dbReference type="Pfam" id="PF02441">
    <property type="entry name" value="Flavoprotein"/>
    <property type="match status" value="1"/>
</dbReference>
<keyword evidence="3" id="KW-0460">Magnesium</keyword>
<name>A0A0R2MY57_9LACO</name>
<keyword evidence="2 3" id="KW-0456">Lyase</keyword>
<dbReference type="Gene3D" id="3.40.50.10300">
    <property type="entry name" value="CoaB-like"/>
    <property type="match status" value="1"/>
</dbReference>
<dbReference type="GO" id="GO:0010181">
    <property type="term" value="F:FMN binding"/>
    <property type="evidence" value="ECO:0007669"/>
    <property type="project" value="UniProtKB-UniRule"/>
</dbReference>
<keyword evidence="3 4" id="KW-0436">Ligase</keyword>
<feature type="region of interest" description="Phosphopantothenoylcysteine decarboxylase" evidence="3">
    <location>
        <begin position="1"/>
        <end position="188"/>
    </location>
</feature>
<evidence type="ECO:0000256" key="1">
    <source>
        <dbReference type="ARBA" id="ARBA00022793"/>
    </source>
</evidence>
<keyword evidence="3 4" id="KW-0285">Flavoprotein</keyword>
<evidence type="ECO:0000259" key="5">
    <source>
        <dbReference type="Pfam" id="PF02441"/>
    </source>
</evidence>
<dbReference type="PANTHER" id="PTHR14359:SF6">
    <property type="entry name" value="PHOSPHOPANTOTHENOYLCYSTEINE DECARBOXYLASE"/>
    <property type="match status" value="1"/>
</dbReference>
<dbReference type="UniPathway" id="UPA00241">
    <property type="reaction ID" value="UER00353"/>
</dbReference>
<evidence type="ECO:0000259" key="6">
    <source>
        <dbReference type="Pfam" id="PF04127"/>
    </source>
</evidence>
<comment type="pathway">
    <text evidence="3 4">Cofactor biosynthesis; coenzyme A biosynthesis; CoA from (R)-pantothenate: step 2/5.</text>
</comment>
<dbReference type="InterPro" id="IPR007085">
    <property type="entry name" value="DNA/pantothenate-metab_flavo_C"/>
</dbReference>
<dbReference type="GO" id="GO:0046872">
    <property type="term" value="F:metal ion binding"/>
    <property type="evidence" value="ECO:0007669"/>
    <property type="project" value="UniProtKB-KW"/>
</dbReference>
<feature type="binding site" evidence="3">
    <location>
        <position position="286"/>
    </location>
    <ligand>
        <name>CTP</name>
        <dbReference type="ChEBI" id="CHEBI:37563"/>
    </ligand>
</feature>
<dbReference type="GO" id="GO:0071513">
    <property type="term" value="C:phosphopantothenoylcysteine decarboxylase complex"/>
    <property type="evidence" value="ECO:0007669"/>
    <property type="project" value="TreeGrafter"/>
</dbReference>
<keyword evidence="3" id="KW-0479">Metal-binding</keyword>
<feature type="binding site" evidence="3">
    <location>
        <position position="322"/>
    </location>
    <ligand>
        <name>CTP</name>
        <dbReference type="ChEBI" id="CHEBI:37563"/>
    </ligand>
</feature>
<evidence type="ECO:0000256" key="2">
    <source>
        <dbReference type="ARBA" id="ARBA00023239"/>
    </source>
</evidence>
<dbReference type="GO" id="GO:0004633">
    <property type="term" value="F:phosphopantothenoylcysteine decarboxylase activity"/>
    <property type="evidence" value="ECO:0007669"/>
    <property type="project" value="UniProtKB-UniRule"/>
</dbReference>
<comment type="function">
    <text evidence="4">Catalyzes two steps in the biosynthesis of coenzyme A. In the first step cysteine is conjugated to 4'-phosphopantothenate to form 4-phosphopantothenoylcysteine, in the latter compound is decarboxylated to form 4'-phosphopantotheine.</text>
</comment>
<feature type="binding site" evidence="3">
    <location>
        <position position="340"/>
    </location>
    <ligand>
        <name>CTP</name>
        <dbReference type="ChEBI" id="CHEBI:37563"/>
    </ligand>
</feature>
<keyword evidence="1 3" id="KW-0210">Decarboxylase</keyword>
<comment type="similarity">
    <text evidence="3 4">In the C-terminal section; belongs to the PPC synthetase family.</text>
</comment>
<evidence type="ECO:0000313" key="8">
    <source>
        <dbReference type="Proteomes" id="UP000050969"/>
    </source>
</evidence>
<feature type="binding site" evidence="3">
    <location>
        <begin position="304"/>
        <end position="307"/>
    </location>
    <ligand>
        <name>CTP</name>
        <dbReference type="ChEBI" id="CHEBI:37563"/>
    </ligand>
</feature>
<accession>A0A0R2MY57</accession>